<sequence length="325" mass="36897">MTIILPPPNTPYQQASARVADAERRLLAEMDTQEQGSDTVERHLVYCRVLGCLIYFAPNDSTRSSVALSIAGCRDDAQLVELGASYVQDLFVPLRGTKCRAPDLGGVSRFIFDEDDDEEMDDAARALLEDHHTAKMKALFRDRSRCLVTGHIDLSMAKKDIALRKEVEEESTRYPYYICENTRGVHILPESTGLTDNQTGTSKLWEILEGFGYGSLRKENAAGHHRLQNLLTLEPDVYNLFNGLKLWFEPTERDNIYRIKCYHWTCSNLEREVTFTTPDAINYPLPSRESIKIHAACCQVIHESGVFTYIDEESDEEADCDDDED</sequence>
<gene>
    <name evidence="1" type="ORF">EST38_g11750</name>
</gene>
<dbReference type="STRING" id="2316362.A0A4Q2D435"/>
<comment type="caution">
    <text evidence="1">The sequence shown here is derived from an EMBL/GenBank/DDBJ whole genome shotgun (WGS) entry which is preliminary data.</text>
</comment>
<evidence type="ECO:0000313" key="1">
    <source>
        <dbReference type="EMBL" id="RXW14103.1"/>
    </source>
</evidence>
<dbReference type="Proteomes" id="UP000290288">
    <property type="component" value="Unassembled WGS sequence"/>
</dbReference>
<evidence type="ECO:0008006" key="3">
    <source>
        <dbReference type="Google" id="ProtNLM"/>
    </source>
</evidence>
<protein>
    <recommendedName>
        <fullName evidence="3">HNH nuclease domain-containing protein</fullName>
    </recommendedName>
</protein>
<dbReference type="AlphaFoldDB" id="A0A4Q2D435"/>
<dbReference type="EMBL" id="SDEE01000764">
    <property type="protein sequence ID" value="RXW14103.1"/>
    <property type="molecule type" value="Genomic_DNA"/>
</dbReference>
<organism evidence="1 2">
    <name type="scientific">Candolleomyces aberdarensis</name>
    <dbReference type="NCBI Taxonomy" id="2316362"/>
    <lineage>
        <taxon>Eukaryota</taxon>
        <taxon>Fungi</taxon>
        <taxon>Dikarya</taxon>
        <taxon>Basidiomycota</taxon>
        <taxon>Agaricomycotina</taxon>
        <taxon>Agaricomycetes</taxon>
        <taxon>Agaricomycetidae</taxon>
        <taxon>Agaricales</taxon>
        <taxon>Agaricineae</taxon>
        <taxon>Psathyrellaceae</taxon>
        <taxon>Candolleomyces</taxon>
    </lineage>
</organism>
<evidence type="ECO:0000313" key="2">
    <source>
        <dbReference type="Proteomes" id="UP000290288"/>
    </source>
</evidence>
<dbReference type="OrthoDB" id="2104739at2759"/>
<accession>A0A4Q2D435</accession>
<proteinExistence type="predicted"/>
<keyword evidence="2" id="KW-1185">Reference proteome</keyword>
<reference evidence="1 2" key="1">
    <citation type="submission" date="2019-01" db="EMBL/GenBank/DDBJ databases">
        <title>Draft genome sequence of Psathyrella aberdarensis IHI B618.</title>
        <authorList>
            <person name="Buettner E."/>
            <person name="Kellner H."/>
        </authorList>
    </citation>
    <scope>NUCLEOTIDE SEQUENCE [LARGE SCALE GENOMIC DNA]</scope>
    <source>
        <strain evidence="1 2">IHI B618</strain>
    </source>
</reference>
<name>A0A4Q2D435_9AGAR</name>